<reference evidence="2 3" key="1">
    <citation type="submission" date="2018-06" db="EMBL/GenBank/DDBJ databases">
        <title>Thermoflavimicrobium daqus sp. nov., a thermophilic microbe isolated from Moutai-flavour Daqu.</title>
        <authorList>
            <person name="Wang X."/>
            <person name="Zhou H."/>
        </authorList>
    </citation>
    <scope>NUCLEOTIDE SEQUENCE [LARGE SCALE GENOMIC DNA]</scope>
    <source>
        <strain evidence="2 3">FBKL4.011</strain>
    </source>
</reference>
<dbReference type="AlphaFoldDB" id="A0A364K0S3"/>
<dbReference type="InterPro" id="IPR007374">
    <property type="entry name" value="ASCH_domain"/>
</dbReference>
<accession>A0A364K0S3</accession>
<dbReference type="Pfam" id="PF04266">
    <property type="entry name" value="ASCH"/>
    <property type="match status" value="1"/>
</dbReference>
<dbReference type="Proteomes" id="UP000251213">
    <property type="component" value="Unassembled WGS sequence"/>
</dbReference>
<evidence type="ECO:0000313" key="2">
    <source>
        <dbReference type="EMBL" id="RAL21099.1"/>
    </source>
</evidence>
<proteinExistence type="predicted"/>
<comment type="caution">
    <text evidence="2">The sequence shown here is derived from an EMBL/GenBank/DDBJ whole genome shotgun (WGS) entry which is preliminary data.</text>
</comment>
<name>A0A364K0S3_9BACL</name>
<organism evidence="2 3">
    <name type="scientific">Thermoflavimicrobium daqui</name>
    <dbReference type="NCBI Taxonomy" id="2137476"/>
    <lineage>
        <taxon>Bacteria</taxon>
        <taxon>Bacillati</taxon>
        <taxon>Bacillota</taxon>
        <taxon>Bacilli</taxon>
        <taxon>Bacillales</taxon>
        <taxon>Thermoactinomycetaceae</taxon>
        <taxon>Thermoflavimicrobium</taxon>
    </lineage>
</organism>
<gene>
    <name evidence="2" type="ORF">DL897_17185</name>
</gene>
<evidence type="ECO:0000313" key="3">
    <source>
        <dbReference type="Proteomes" id="UP000251213"/>
    </source>
</evidence>
<evidence type="ECO:0000259" key="1">
    <source>
        <dbReference type="Pfam" id="PF04266"/>
    </source>
</evidence>
<protein>
    <recommendedName>
        <fullName evidence="1">ASCH domain-containing protein</fullName>
    </recommendedName>
</protein>
<keyword evidence="3" id="KW-1185">Reference proteome</keyword>
<dbReference type="RefSeq" id="WP_113660347.1">
    <property type="nucleotide sequence ID" value="NZ_KZ845681.1"/>
</dbReference>
<feature type="domain" description="ASCH" evidence="1">
    <location>
        <begin position="31"/>
        <end position="117"/>
    </location>
</feature>
<dbReference type="Gene3D" id="2.30.130.30">
    <property type="entry name" value="Hypothetical protein"/>
    <property type="match status" value="1"/>
</dbReference>
<dbReference type="InterPro" id="IPR015947">
    <property type="entry name" value="PUA-like_sf"/>
</dbReference>
<dbReference type="SUPFAM" id="SSF88697">
    <property type="entry name" value="PUA domain-like"/>
    <property type="match status" value="1"/>
</dbReference>
<dbReference type="EMBL" id="QJKK01000019">
    <property type="protein sequence ID" value="RAL21099.1"/>
    <property type="molecule type" value="Genomic_DNA"/>
</dbReference>
<reference evidence="2 3" key="2">
    <citation type="submission" date="2018-06" db="EMBL/GenBank/DDBJ databases">
        <authorList>
            <person name="Zhirakovskaya E."/>
        </authorList>
    </citation>
    <scope>NUCLEOTIDE SEQUENCE [LARGE SCALE GENOMIC DNA]</scope>
    <source>
        <strain evidence="2 3">FBKL4.011</strain>
    </source>
</reference>
<sequence length="119" mass="14114">MKKNYLEKGYDMLPHKTCSVDRLITLSQDIQRVLEGKKTSTRRHGRYADPGEIMILRGKKFEIYKVYRQALRELTEEQAQSEGFANLNEYKDYILSIHPGLTWNPEAKVWVHEFRPLEE</sequence>
<dbReference type="OrthoDB" id="2719516at2"/>